<dbReference type="EMBL" id="NBIV01000003">
    <property type="protein sequence ID" value="PXF49616.1"/>
    <property type="molecule type" value="Genomic_DNA"/>
</dbReference>
<evidence type="ECO:0000256" key="1">
    <source>
        <dbReference type="SAM" id="MobiDB-lite"/>
    </source>
</evidence>
<evidence type="ECO:0000313" key="3">
    <source>
        <dbReference type="EMBL" id="PXF49616.1"/>
    </source>
</evidence>
<dbReference type="AlphaFoldDB" id="A0A2V3J5A4"/>
<dbReference type="Proteomes" id="UP000247409">
    <property type="component" value="Unassembled WGS sequence"/>
</dbReference>
<feature type="region of interest" description="Disordered" evidence="1">
    <location>
        <begin position="863"/>
        <end position="976"/>
    </location>
</feature>
<keyword evidence="4" id="KW-1185">Reference proteome</keyword>
<sequence length="1162" mass="130180">MQGQLLKNSICAVVAILFLSTRNVSALPVCQNDSNSLPYSSKVQAFLSSAPHPSLFGNVSVTPAPAADLEPGVHPRILFDIEGWFELIGRYVDRNTYDLPSSWSRHIRVLSATYGPDSEFLISLAEMERSGDTAAYTGEENLVAITDTQRERLEPIASTILNSTEGTYQSFFLCALWTTVQEIAVAERGPSASFTPRTPEDCILATVAWAKVLLSHRAVNCAGDCPTESSGERAHLWLTQRRFEVSDDWYAASFPMALTLDVFYDRFTATQRRIVRSAIALFVHKKASWGSTITSDKYSPNADLHPHRIFSNWAMYHSYLYLANLVLEGETDYDAYASAVLTESEESGFNVGLNQRFTSLISAYMNHSIYPDGSTFEDGYTYFIALREGGLGLLAAHRRGLNIFDTDRFRGLIHNAAQMLEPWHCGRIIGHSSGGGVLYPAWTSLFRYVYRDGPLPQMIWRHRMGDDFKNNNPCRIQWFQDMTPMTIFGGEHGNATRASSPAGLGEYLKHFPLSYYSPRRGLLIARSSESENALYIHFDARPDSFFPGHDNADRGGFTYTAYRSTWIDDHWWKANLDSRKHSLLHIDGLAQDEKAPSVRMIKRDDNGDEVIAAADLTYAYNFQWARNWPGESPLRQYVNVYHADGTLVRELEWFTDAEYGHPIDFGWPSDDDGEDLGFTRAQFNTHGDPDVGFKGMWTWRKPYRMTPLSWVVRSVILNRGNHSANEDSPGYFIVADSARVSGTPMINSFESYLILAEDVGVDVENSWCEGNWCRIVLKNGGSAETDLQVVSRGERLSFHTEQYMSEKLYTRLVIRSEMEQEEQIWMVFHTHMSQSERLEVDRVSWDVLKVLYDGNARHYTMDENSHAVVRTSTPSPSTSPSPTPSASVSHSPSAGASVAPSASTSATSSVSARPSAQPSASTSASPMPSSSASLSASPSTHVSASSSASASASPSSSSEASSSASPTPSPLPSVFTPPMKPLRLRFGRPYNVGASSLESDLASFLHETTADFQIVFKIVGRSPDGGRMMDVLSTCSDMTSGRTEIAVYDCGEDSIADVNYEIRNCWMVHVSGAEDICREHQTRMGRRLMNMKPYFVAVSVDTDGLQVAQVQMRHRARATRRRRRSRRRRRRNRFRDRFRRRTRNSSMRRAPGRQSRRRRMLS</sequence>
<dbReference type="OrthoDB" id="10370833at2759"/>
<accession>A0A2V3J5A4</accession>
<name>A0A2V3J5A4_9FLOR</name>
<evidence type="ECO:0000313" key="4">
    <source>
        <dbReference type="Proteomes" id="UP000247409"/>
    </source>
</evidence>
<dbReference type="InterPro" id="IPR008929">
    <property type="entry name" value="Chondroitin_lyas"/>
</dbReference>
<dbReference type="PANTHER" id="PTHR24216:SF65">
    <property type="entry name" value="PAXILLIN-LIKE PROTEIN 1"/>
    <property type="match status" value="1"/>
</dbReference>
<reference evidence="3 4" key="1">
    <citation type="journal article" date="2018" name="Mol. Biol. Evol.">
        <title>Analysis of the draft genome of the red seaweed Gracilariopsis chorda provides insights into genome size evolution in Rhodophyta.</title>
        <authorList>
            <person name="Lee J."/>
            <person name="Yang E.C."/>
            <person name="Graf L."/>
            <person name="Yang J.H."/>
            <person name="Qiu H."/>
            <person name="Zel Zion U."/>
            <person name="Chan C.X."/>
            <person name="Stephens T.G."/>
            <person name="Weber A.P.M."/>
            <person name="Boo G.H."/>
            <person name="Boo S.M."/>
            <person name="Kim K.M."/>
            <person name="Shin Y."/>
            <person name="Jung M."/>
            <person name="Lee S.J."/>
            <person name="Yim H.S."/>
            <person name="Lee J.H."/>
            <person name="Bhattacharya D."/>
            <person name="Yoon H.S."/>
        </authorList>
    </citation>
    <scope>NUCLEOTIDE SEQUENCE [LARGE SCALE GENOMIC DNA]</scope>
    <source>
        <strain evidence="3 4">SKKU-2015</strain>
        <tissue evidence="3">Whole body</tissue>
    </source>
</reference>
<feature type="compositionally biased region" description="Low complexity" evidence="1">
    <location>
        <begin position="884"/>
        <end position="966"/>
    </location>
</feature>
<feature type="compositionally biased region" description="Low complexity" evidence="1">
    <location>
        <begin position="867"/>
        <end position="876"/>
    </location>
</feature>
<proteinExistence type="predicted"/>
<evidence type="ECO:0000256" key="2">
    <source>
        <dbReference type="SAM" id="SignalP"/>
    </source>
</evidence>
<dbReference type="PANTHER" id="PTHR24216">
    <property type="entry name" value="PAXILLIN-RELATED"/>
    <property type="match status" value="1"/>
</dbReference>
<feature type="signal peptide" evidence="2">
    <location>
        <begin position="1"/>
        <end position="26"/>
    </location>
</feature>
<feature type="region of interest" description="Disordered" evidence="1">
    <location>
        <begin position="1111"/>
        <end position="1162"/>
    </location>
</feature>
<feature type="compositionally biased region" description="Basic residues" evidence="1">
    <location>
        <begin position="1112"/>
        <end position="1143"/>
    </location>
</feature>
<comment type="caution">
    <text evidence="3">The sequence shown here is derived from an EMBL/GenBank/DDBJ whole genome shotgun (WGS) entry which is preliminary data.</text>
</comment>
<dbReference type="Gene3D" id="2.70.98.70">
    <property type="match status" value="1"/>
</dbReference>
<protein>
    <recommendedName>
        <fullName evidence="5">Heparin-sulfate lyase N-terminal domain-containing protein</fullName>
    </recommendedName>
</protein>
<dbReference type="Gene3D" id="1.50.10.100">
    <property type="entry name" value="Chondroitin AC/alginate lyase"/>
    <property type="match status" value="1"/>
</dbReference>
<evidence type="ECO:0008006" key="5">
    <source>
        <dbReference type="Google" id="ProtNLM"/>
    </source>
</evidence>
<feature type="compositionally biased region" description="Basic residues" evidence="1">
    <location>
        <begin position="1150"/>
        <end position="1162"/>
    </location>
</feature>
<organism evidence="3 4">
    <name type="scientific">Gracilariopsis chorda</name>
    <dbReference type="NCBI Taxonomy" id="448386"/>
    <lineage>
        <taxon>Eukaryota</taxon>
        <taxon>Rhodophyta</taxon>
        <taxon>Florideophyceae</taxon>
        <taxon>Rhodymeniophycidae</taxon>
        <taxon>Gracilariales</taxon>
        <taxon>Gracilariaceae</taxon>
        <taxon>Gracilariopsis</taxon>
    </lineage>
</organism>
<keyword evidence="2" id="KW-0732">Signal</keyword>
<feature type="chain" id="PRO_5015987705" description="Heparin-sulfate lyase N-terminal domain-containing protein" evidence="2">
    <location>
        <begin position="27"/>
        <end position="1162"/>
    </location>
</feature>
<gene>
    <name evidence="3" type="ORF">BWQ96_00494</name>
</gene>